<dbReference type="EMBL" id="CAJVPM010041899">
    <property type="protein sequence ID" value="CAG8707600.1"/>
    <property type="molecule type" value="Genomic_DNA"/>
</dbReference>
<evidence type="ECO:0000313" key="2">
    <source>
        <dbReference type="Proteomes" id="UP000789860"/>
    </source>
</evidence>
<keyword evidence="2" id="KW-1185">Reference proteome</keyword>
<protein>
    <submittedName>
        <fullName evidence="1">11723_t:CDS:1</fullName>
    </submittedName>
</protein>
<dbReference type="Proteomes" id="UP000789860">
    <property type="component" value="Unassembled WGS sequence"/>
</dbReference>
<name>A0ACA9PFS9_9GLOM</name>
<gene>
    <name evidence="1" type="ORF">SCALOS_LOCUS10742</name>
</gene>
<sequence>QATFACEKQGKYNGKKDTYSTKRTSCQFSISLNYRKCKNEFAITQVCLEHNHIICPDARKFSINMYKLDQNELDMIKNLYDSGLQTKDIYAFLASISSKYVLKHDVYNAVSHQR</sequence>
<proteinExistence type="predicted"/>
<reference evidence="1" key="1">
    <citation type="submission" date="2021-06" db="EMBL/GenBank/DDBJ databases">
        <authorList>
            <person name="Kallberg Y."/>
            <person name="Tangrot J."/>
            <person name="Rosling A."/>
        </authorList>
    </citation>
    <scope>NUCLEOTIDE SEQUENCE</scope>
    <source>
        <strain evidence="1">AU212A</strain>
    </source>
</reference>
<organism evidence="1 2">
    <name type="scientific">Scutellospora calospora</name>
    <dbReference type="NCBI Taxonomy" id="85575"/>
    <lineage>
        <taxon>Eukaryota</taxon>
        <taxon>Fungi</taxon>
        <taxon>Fungi incertae sedis</taxon>
        <taxon>Mucoromycota</taxon>
        <taxon>Glomeromycotina</taxon>
        <taxon>Glomeromycetes</taxon>
        <taxon>Diversisporales</taxon>
        <taxon>Gigasporaceae</taxon>
        <taxon>Scutellospora</taxon>
    </lineage>
</organism>
<feature type="non-terminal residue" evidence="1">
    <location>
        <position position="1"/>
    </location>
</feature>
<evidence type="ECO:0000313" key="1">
    <source>
        <dbReference type="EMBL" id="CAG8707600.1"/>
    </source>
</evidence>
<accession>A0ACA9PFS9</accession>
<comment type="caution">
    <text evidence="1">The sequence shown here is derived from an EMBL/GenBank/DDBJ whole genome shotgun (WGS) entry which is preliminary data.</text>
</comment>